<organism evidence="1">
    <name type="scientific">Hexamita inflata</name>
    <dbReference type="NCBI Taxonomy" id="28002"/>
    <lineage>
        <taxon>Eukaryota</taxon>
        <taxon>Metamonada</taxon>
        <taxon>Diplomonadida</taxon>
        <taxon>Hexamitidae</taxon>
        <taxon>Hexamitinae</taxon>
        <taxon>Hexamita</taxon>
    </lineage>
</organism>
<dbReference type="AlphaFoldDB" id="A0AA86NKD6"/>
<dbReference type="EMBL" id="CATOUU010000222">
    <property type="protein sequence ID" value="CAI9921410.1"/>
    <property type="molecule type" value="Genomic_DNA"/>
</dbReference>
<protein>
    <submittedName>
        <fullName evidence="2">Hypothetical_protein</fullName>
    </submittedName>
</protein>
<evidence type="ECO:0000313" key="2">
    <source>
        <dbReference type="EMBL" id="CAL6109997.1"/>
    </source>
</evidence>
<evidence type="ECO:0000313" key="3">
    <source>
        <dbReference type="Proteomes" id="UP001642409"/>
    </source>
</evidence>
<name>A0AA86NKD6_9EUKA</name>
<dbReference type="Proteomes" id="UP001642409">
    <property type="component" value="Unassembled WGS sequence"/>
</dbReference>
<accession>A0AA86NKD6</accession>
<reference evidence="1" key="1">
    <citation type="submission" date="2023-06" db="EMBL/GenBank/DDBJ databases">
        <authorList>
            <person name="Kurt Z."/>
        </authorList>
    </citation>
    <scope>NUCLEOTIDE SEQUENCE</scope>
</reference>
<reference evidence="2 3" key="2">
    <citation type="submission" date="2024-07" db="EMBL/GenBank/DDBJ databases">
        <authorList>
            <person name="Akdeniz Z."/>
        </authorList>
    </citation>
    <scope>NUCLEOTIDE SEQUENCE [LARGE SCALE GENOMIC DNA]</scope>
</reference>
<comment type="caution">
    <text evidence="1">The sequence shown here is derived from an EMBL/GenBank/DDBJ whole genome shotgun (WGS) entry which is preliminary data.</text>
</comment>
<evidence type="ECO:0000313" key="1">
    <source>
        <dbReference type="EMBL" id="CAI9921410.1"/>
    </source>
</evidence>
<keyword evidence="3" id="KW-1185">Reference proteome</keyword>
<gene>
    <name evidence="2" type="ORF">HINF_LOCUS75710</name>
    <name evidence="1" type="ORF">HINF_LOCUS9055</name>
</gene>
<proteinExistence type="predicted"/>
<sequence>MNIYSTANARKKQESCLTPLISHQLKFLQYKRYLQFYLRCDVFFCILFQDNSDLFIIRKFKQYLILKQLYRPCWVFTEQAQMTCQAFESLNEVCLCYVWK</sequence>
<dbReference type="EMBL" id="CAXDID020000679">
    <property type="protein sequence ID" value="CAL6109997.1"/>
    <property type="molecule type" value="Genomic_DNA"/>
</dbReference>